<dbReference type="Proteomes" id="UP001321047">
    <property type="component" value="Unassembled WGS sequence"/>
</dbReference>
<reference evidence="2 3" key="1">
    <citation type="submission" date="2022-09" db="EMBL/GenBank/DDBJ databases">
        <title>Enrichment on poylsaccharides allowed isolation of novel metabolic and taxonomic groups of Haloarchaea.</title>
        <authorList>
            <person name="Sorokin D.Y."/>
            <person name="Elcheninov A.G."/>
            <person name="Khizhniak T.V."/>
            <person name="Kolganova T.V."/>
            <person name="Kublanov I.V."/>
        </authorList>
    </citation>
    <scope>NUCLEOTIDE SEQUENCE [LARGE SCALE GENOMIC DNA]</scope>
    <source>
        <strain evidence="2 3">AArc-curdl1</strain>
    </source>
</reference>
<dbReference type="EMBL" id="JAOPJZ010000017">
    <property type="protein sequence ID" value="MCU4753438.1"/>
    <property type="molecule type" value="Genomic_DNA"/>
</dbReference>
<sequence length="132" mass="14394">MVQRPGKGLYEGQKLAVKNRLYRHGTIAVIALLLWANPVAASHENAECPPPEEFLPLLEFLHSVEQLGVVIAFALLTVVLIAAGVSWMIPGEDWNRRAKQILKNGLAGFLLVLMAPMMSAFMIGAAEGVWSC</sequence>
<evidence type="ECO:0000313" key="2">
    <source>
        <dbReference type="EMBL" id="MCU4753438.1"/>
    </source>
</evidence>
<feature type="transmembrane region" description="Helical" evidence="1">
    <location>
        <begin position="101"/>
        <end position="126"/>
    </location>
</feature>
<keyword evidence="1" id="KW-1133">Transmembrane helix</keyword>
<keyword evidence="1" id="KW-0812">Transmembrane</keyword>
<evidence type="ECO:0000256" key="1">
    <source>
        <dbReference type="SAM" id="Phobius"/>
    </source>
</evidence>
<comment type="caution">
    <text evidence="2">The sequence shown here is derived from an EMBL/GenBank/DDBJ whole genome shotgun (WGS) entry which is preliminary data.</text>
</comment>
<accession>A0AAP2ZAI4</accession>
<gene>
    <name evidence="2" type="ORF">OB919_15850</name>
</gene>
<name>A0AAP2ZAI4_9EURY</name>
<feature type="transmembrane region" description="Helical" evidence="1">
    <location>
        <begin position="67"/>
        <end position="89"/>
    </location>
</feature>
<proteinExistence type="predicted"/>
<keyword evidence="1" id="KW-0472">Membrane</keyword>
<protein>
    <submittedName>
        <fullName evidence="2">Pilin</fullName>
    </submittedName>
</protein>
<dbReference type="Pfam" id="PF18895">
    <property type="entry name" value="T4SS_pilin"/>
    <property type="match status" value="1"/>
</dbReference>
<evidence type="ECO:0000313" key="3">
    <source>
        <dbReference type="Proteomes" id="UP001321047"/>
    </source>
</evidence>
<dbReference type="InterPro" id="IPR043993">
    <property type="entry name" value="T4SS_pilin"/>
</dbReference>
<dbReference type="RefSeq" id="WP_342809755.1">
    <property type="nucleotide sequence ID" value="NZ_JAOPJZ010000017.1"/>
</dbReference>
<organism evidence="2 3">
    <name type="scientific">Natronosalvus hydrolyticus</name>
    <dbReference type="NCBI Taxonomy" id="2979988"/>
    <lineage>
        <taxon>Archaea</taxon>
        <taxon>Methanobacteriati</taxon>
        <taxon>Methanobacteriota</taxon>
        <taxon>Stenosarchaea group</taxon>
        <taxon>Halobacteria</taxon>
        <taxon>Halobacteriales</taxon>
        <taxon>Natrialbaceae</taxon>
        <taxon>Natronosalvus</taxon>
    </lineage>
</organism>
<dbReference type="AlphaFoldDB" id="A0AAP2ZAI4"/>
<feature type="transmembrane region" description="Helical" evidence="1">
    <location>
        <begin position="21"/>
        <end position="41"/>
    </location>
</feature>
<keyword evidence="3" id="KW-1185">Reference proteome</keyword>